<keyword evidence="2" id="KW-1185">Reference proteome</keyword>
<organism evidence="1 2">
    <name type="scientific">Gnathostoma spinigerum</name>
    <dbReference type="NCBI Taxonomy" id="75299"/>
    <lineage>
        <taxon>Eukaryota</taxon>
        <taxon>Metazoa</taxon>
        <taxon>Ecdysozoa</taxon>
        <taxon>Nematoda</taxon>
        <taxon>Chromadorea</taxon>
        <taxon>Rhabditida</taxon>
        <taxon>Spirurina</taxon>
        <taxon>Gnathostomatomorpha</taxon>
        <taxon>Gnathostomatoidea</taxon>
        <taxon>Gnathostomatidae</taxon>
        <taxon>Gnathostoma</taxon>
    </lineage>
</organism>
<dbReference type="EMBL" id="JBGFUD010004699">
    <property type="protein sequence ID" value="MFH4979837.1"/>
    <property type="molecule type" value="Genomic_DNA"/>
</dbReference>
<proteinExistence type="predicted"/>
<dbReference type="AlphaFoldDB" id="A0ABD6ETG2"/>
<sequence>MRSSCGTSCSLKCFYFECCSRKPGRPEVRPLSFNSRPSEFIGQSVTNAIAPTISKFLGQSAYEENSFGREVITDRSRKEAELAEDNALIGSNQRYRKSPLVDLAEAFLGGSKRMSQSYRETPKQFAVSNKESDPIPTIREFAPTADRNFGIPKGKGCLPFLGEFMQIAYGNCVKDADAKTWDAWGRQLNKALLGGQMDLIKAAQETCKRGAEREHCGQLRKAISECDILGSLQIGIQMQRAIDRCNDVSGIIDQNPVKVLDQVNGIIGGEVAQGFLQRFLG</sequence>
<reference evidence="1 2" key="1">
    <citation type="submission" date="2024-08" db="EMBL/GenBank/DDBJ databases">
        <title>Gnathostoma spinigerum genome.</title>
        <authorList>
            <person name="Gonzalez-Bertolin B."/>
            <person name="Monzon S."/>
            <person name="Zaballos A."/>
            <person name="Jimenez P."/>
            <person name="Dekumyoy P."/>
            <person name="Varona S."/>
            <person name="Cuesta I."/>
            <person name="Sumanam S."/>
            <person name="Adisakwattana P."/>
            <person name="Gasser R.B."/>
            <person name="Hernandez-Gonzalez A."/>
            <person name="Young N.D."/>
            <person name="Perteguer M.J."/>
        </authorList>
    </citation>
    <scope>NUCLEOTIDE SEQUENCE [LARGE SCALE GENOMIC DNA]</scope>
    <source>
        <strain evidence="1">AL3</strain>
        <tissue evidence="1">Liver</tissue>
    </source>
</reference>
<gene>
    <name evidence="1" type="ORF">AB6A40_006546</name>
</gene>
<accession>A0ABD6ETG2</accession>
<comment type="caution">
    <text evidence="1">The sequence shown here is derived from an EMBL/GenBank/DDBJ whole genome shotgun (WGS) entry which is preliminary data.</text>
</comment>
<dbReference type="Proteomes" id="UP001608902">
    <property type="component" value="Unassembled WGS sequence"/>
</dbReference>
<evidence type="ECO:0000313" key="1">
    <source>
        <dbReference type="EMBL" id="MFH4979837.1"/>
    </source>
</evidence>
<name>A0ABD6ETG2_9BILA</name>
<evidence type="ECO:0000313" key="2">
    <source>
        <dbReference type="Proteomes" id="UP001608902"/>
    </source>
</evidence>
<protein>
    <submittedName>
        <fullName evidence="1">Uncharacterized protein</fullName>
    </submittedName>
</protein>